<accession>A0A5C7HH79</accession>
<comment type="caution">
    <text evidence="2">The sequence shown here is derived from an EMBL/GenBank/DDBJ whole genome shotgun (WGS) entry which is preliminary data.</text>
</comment>
<feature type="region of interest" description="Disordered" evidence="1">
    <location>
        <begin position="185"/>
        <end position="217"/>
    </location>
</feature>
<sequence>MLNRIFNVGKLGHFARGVSAKPAALGSTTQPEAEACCQVLKIVHVGGYVECYYMAMPAVKIIEKYPSSILARPEIFRRPWDSVVRKDEILNLGEKFLVVPLRTVKKLRRRIKRPDTEVSVNSYASKSSAVVSFDKVSCKRGDVSFQQNEVSVSSEVSPCSSFKSAFRKKSSVRKQVRFVGIEVKHKDEKPGKPEKSLKSHCHGGKRGARSASATWQPSLIAITEKTIE</sequence>
<feature type="compositionally biased region" description="Basic and acidic residues" evidence="1">
    <location>
        <begin position="185"/>
        <end position="197"/>
    </location>
</feature>
<dbReference type="InterPro" id="IPR025322">
    <property type="entry name" value="PADRE_dom"/>
</dbReference>
<dbReference type="PANTHER" id="PTHR33052">
    <property type="entry name" value="DUF4228 DOMAIN PROTEIN-RELATED"/>
    <property type="match status" value="1"/>
</dbReference>
<dbReference type="AlphaFoldDB" id="A0A5C7HH79"/>
<evidence type="ECO:0000313" key="3">
    <source>
        <dbReference type="Proteomes" id="UP000323000"/>
    </source>
</evidence>
<dbReference type="Pfam" id="PF14009">
    <property type="entry name" value="PADRE"/>
    <property type="match status" value="1"/>
</dbReference>
<keyword evidence="3" id="KW-1185">Reference proteome</keyword>
<dbReference type="OrthoDB" id="1923394at2759"/>
<dbReference type="EMBL" id="VAHF01000009">
    <property type="protein sequence ID" value="TXG55576.1"/>
    <property type="molecule type" value="Genomic_DNA"/>
</dbReference>
<dbReference type="Proteomes" id="UP000323000">
    <property type="component" value="Chromosome 9"/>
</dbReference>
<proteinExistence type="predicted"/>
<feature type="compositionally biased region" description="Basic residues" evidence="1">
    <location>
        <begin position="198"/>
        <end position="208"/>
    </location>
</feature>
<evidence type="ECO:0000256" key="1">
    <source>
        <dbReference type="SAM" id="MobiDB-lite"/>
    </source>
</evidence>
<evidence type="ECO:0000313" key="2">
    <source>
        <dbReference type="EMBL" id="TXG55576.1"/>
    </source>
</evidence>
<gene>
    <name evidence="2" type="ORF">EZV62_020832</name>
</gene>
<name>A0A5C7HH79_9ROSI</name>
<organism evidence="2 3">
    <name type="scientific">Acer yangbiense</name>
    <dbReference type="NCBI Taxonomy" id="1000413"/>
    <lineage>
        <taxon>Eukaryota</taxon>
        <taxon>Viridiplantae</taxon>
        <taxon>Streptophyta</taxon>
        <taxon>Embryophyta</taxon>
        <taxon>Tracheophyta</taxon>
        <taxon>Spermatophyta</taxon>
        <taxon>Magnoliopsida</taxon>
        <taxon>eudicotyledons</taxon>
        <taxon>Gunneridae</taxon>
        <taxon>Pentapetalae</taxon>
        <taxon>rosids</taxon>
        <taxon>malvids</taxon>
        <taxon>Sapindales</taxon>
        <taxon>Sapindaceae</taxon>
        <taxon>Hippocastanoideae</taxon>
        <taxon>Acereae</taxon>
        <taxon>Acer</taxon>
    </lineage>
</organism>
<reference evidence="3" key="1">
    <citation type="journal article" date="2019" name="Gigascience">
        <title>De novo genome assembly of the endangered Acer yangbiense, a plant species with extremely small populations endemic to Yunnan Province, China.</title>
        <authorList>
            <person name="Yang J."/>
            <person name="Wariss H.M."/>
            <person name="Tao L."/>
            <person name="Zhang R."/>
            <person name="Yun Q."/>
            <person name="Hollingsworth P."/>
            <person name="Dao Z."/>
            <person name="Luo G."/>
            <person name="Guo H."/>
            <person name="Ma Y."/>
            <person name="Sun W."/>
        </authorList>
    </citation>
    <scope>NUCLEOTIDE SEQUENCE [LARGE SCALE GENOMIC DNA]</scope>
    <source>
        <strain evidence="3">cv. Malutang</strain>
    </source>
</reference>
<protein>
    <submittedName>
        <fullName evidence="2">Uncharacterized protein</fullName>
    </submittedName>
</protein>